<organism evidence="1">
    <name type="scientific">Anguilla anguilla</name>
    <name type="common">European freshwater eel</name>
    <name type="synonym">Muraena anguilla</name>
    <dbReference type="NCBI Taxonomy" id="7936"/>
    <lineage>
        <taxon>Eukaryota</taxon>
        <taxon>Metazoa</taxon>
        <taxon>Chordata</taxon>
        <taxon>Craniata</taxon>
        <taxon>Vertebrata</taxon>
        <taxon>Euteleostomi</taxon>
        <taxon>Actinopterygii</taxon>
        <taxon>Neopterygii</taxon>
        <taxon>Teleostei</taxon>
        <taxon>Anguilliformes</taxon>
        <taxon>Anguillidae</taxon>
        <taxon>Anguilla</taxon>
    </lineage>
</organism>
<protein>
    <submittedName>
        <fullName evidence="1">Uncharacterized protein</fullName>
    </submittedName>
</protein>
<name>A0A0E9QIV4_ANGAN</name>
<reference evidence="1" key="1">
    <citation type="submission" date="2014-11" db="EMBL/GenBank/DDBJ databases">
        <authorList>
            <person name="Amaro Gonzalez C."/>
        </authorList>
    </citation>
    <scope>NUCLEOTIDE SEQUENCE</scope>
</reference>
<proteinExistence type="predicted"/>
<dbReference type="AlphaFoldDB" id="A0A0E9QIV4"/>
<sequence>MSLDVLRSVVHLHFVFQIKIIIKMRR</sequence>
<accession>A0A0E9QIV4</accession>
<reference evidence="1" key="2">
    <citation type="journal article" date="2015" name="Fish Shellfish Immunol.">
        <title>Early steps in the European eel (Anguilla anguilla)-Vibrio vulnificus interaction in the gills: Role of the RtxA13 toxin.</title>
        <authorList>
            <person name="Callol A."/>
            <person name="Pajuelo D."/>
            <person name="Ebbesson L."/>
            <person name="Teles M."/>
            <person name="MacKenzie S."/>
            <person name="Amaro C."/>
        </authorList>
    </citation>
    <scope>NUCLEOTIDE SEQUENCE</scope>
</reference>
<evidence type="ECO:0000313" key="1">
    <source>
        <dbReference type="EMBL" id="JAH16806.1"/>
    </source>
</evidence>
<dbReference type="EMBL" id="GBXM01091771">
    <property type="protein sequence ID" value="JAH16806.1"/>
    <property type="molecule type" value="Transcribed_RNA"/>
</dbReference>